<dbReference type="InterPro" id="IPR009325">
    <property type="entry name" value="DUF983"/>
</dbReference>
<keyword evidence="3" id="KW-1185">Reference proteome</keyword>
<dbReference type="Proteomes" id="UP000266385">
    <property type="component" value="Unassembled WGS sequence"/>
</dbReference>
<evidence type="ECO:0000313" key="2">
    <source>
        <dbReference type="EMBL" id="RIJ27957.1"/>
    </source>
</evidence>
<protein>
    <submittedName>
        <fullName evidence="2">DUF983 domain-containing protein</fullName>
    </submittedName>
</protein>
<evidence type="ECO:0000256" key="1">
    <source>
        <dbReference type="SAM" id="Phobius"/>
    </source>
</evidence>
<dbReference type="AlphaFoldDB" id="A0A399RD32"/>
<dbReference type="EMBL" id="QWFX01000013">
    <property type="protein sequence ID" value="RIJ27957.1"/>
    <property type="molecule type" value="Genomic_DNA"/>
</dbReference>
<feature type="transmembrane region" description="Helical" evidence="1">
    <location>
        <begin position="60"/>
        <end position="79"/>
    </location>
</feature>
<reference evidence="2 3" key="1">
    <citation type="submission" date="2018-08" db="EMBL/GenBank/DDBJ databases">
        <title>Henriciella mobilis sp. nov., isolated from seawater.</title>
        <authorList>
            <person name="Cheng H."/>
            <person name="Wu Y.-H."/>
            <person name="Xu X.-W."/>
            <person name="Guo L.-L."/>
        </authorList>
    </citation>
    <scope>NUCLEOTIDE SEQUENCE [LARGE SCALE GENOMIC DNA]</scope>
    <source>
        <strain evidence="2 3">JN25</strain>
    </source>
</reference>
<name>A0A399RD32_9PROT</name>
<accession>A0A399RD32</accession>
<feature type="transmembrane region" description="Helical" evidence="1">
    <location>
        <begin position="85"/>
        <end position="104"/>
    </location>
</feature>
<keyword evidence="1" id="KW-1133">Transmembrane helix</keyword>
<organism evidence="2 3">
    <name type="scientific">Henriciella mobilis</name>
    <dbReference type="NCBI Taxonomy" id="2305467"/>
    <lineage>
        <taxon>Bacteria</taxon>
        <taxon>Pseudomonadati</taxon>
        <taxon>Pseudomonadota</taxon>
        <taxon>Alphaproteobacteria</taxon>
        <taxon>Hyphomonadales</taxon>
        <taxon>Hyphomonadaceae</taxon>
        <taxon>Henriciella</taxon>
    </lineage>
</organism>
<proteinExistence type="predicted"/>
<keyword evidence="1" id="KW-0812">Transmembrane</keyword>
<evidence type="ECO:0000313" key="3">
    <source>
        <dbReference type="Proteomes" id="UP000266385"/>
    </source>
</evidence>
<comment type="caution">
    <text evidence="2">The sequence shown here is derived from an EMBL/GenBank/DDBJ whole genome shotgun (WGS) entry which is preliminary data.</text>
</comment>
<dbReference type="OrthoDB" id="9799456at2"/>
<keyword evidence="1" id="KW-0472">Membrane</keyword>
<dbReference type="RefSeq" id="WP_119376493.1">
    <property type="nucleotide sequence ID" value="NZ_QWFX01000013.1"/>
</dbReference>
<gene>
    <name evidence="2" type="ORF">D1223_11070</name>
</gene>
<dbReference type="Pfam" id="PF06170">
    <property type="entry name" value="DUF983"/>
    <property type="match status" value="1"/>
</dbReference>
<sequence length="130" mass="13888">METTTLSEPTLFQALLRGLSLRCPRCGEGHLLSGYLRQYDACSHCGLETGAIRADDGPPWLTLLVVGHLLAPFMVITLMNDALPSWLSTLIMAVVAAALCLGLLPRAKGLFIAAIWKLGAQSPTDPSDQA</sequence>